<dbReference type="SUPFAM" id="SSF47027">
    <property type="entry name" value="Acyl-CoA binding protein"/>
    <property type="match status" value="1"/>
</dbReference>
<dbReference type="EMBL" id="FR824300">
    <property type="protein sequence ID" value="CCA24729.1"/>
    <property type="molecule type" value="Genomic_DNA"/>
</dbReference>
<evidence type="ECO:0000256" key="1">
    <source>
        <dbReference type="ARBA" id="ARBA00005567"/>
    </source>
</evidence>
<dbReference type="GO" id="GO:0006631">
    <property type="term" value="P:fatty acid metabolic process"/>
    <property type="evidence" value="ECO:0007669"/>
    <property type="project" value="TreeGrafter"/>
</dbReference>
<organism evidence="4">
    <name type="scientific">Albugo laibachii Nc14</name>
    <dbReference type="NCBI Taxonomy" id="890382"/>
    <lineage>
        <taxon>Eukaryota</taxon>
        <taxon>Sar</taxon>
        <taxon>Stramenopiles</taxon>
        <taxon>Oomycota</taxon>
        <taxon>Peronosporomycetes</taxon>
        <taxon>Albuginales</taxon>
        <taxon>Albuginaceae</taxon>
        <taxon>Albugo</taxon>
    </lineage>
</organism>
<dbReference type="PANTHER" id="PTHR23310">
    <property type="entry name" value="ACYL-COA-BINDING PROTEIN, ACBP"/>
    <property type="match status" value="1"/>
</dbReference>
<dbReference type="InterPro" id="IPR014352">
    <property type="entry name" value="FERM/acyl-CoA-bd_prot_sf"/>
</dbReference>
<dbReference type="HOGENOM" id="CLU_118853_3_1_1"/>
<feature type="domain" description="ACB" evidence="3">
    <location>
        <begin position="29"/>
        <end position="112"/>
    </location>
</feature>
<evidence type="ECO:0000259" key="3">
    <source>
        <dbReference type="PROSITE" id="PS51228"/>
    </source>
</evidence>
<dbReference type="PANTHER" id="PTHR23310:SF62">
    <property type="entry name" value="ACYL-COA BINDING PROTEIN 1, ISOFORM A"/>
    <property type="match status" value="1"/>
</dbReference>
<comment type="similarity">
    <text evidence="1">Belongs to the ACBP family.</text>
</comment>
<reference evidence="4" key="2">
    <citation type="submission" date="2011-02" db="EMBL/GenBank/DDBJ databases">
        <authorList>
            <person name="MacLean D."/>
        </authorList>
    </citation>
    <scope>NUCLEOTIDE SEQUENCE</scope>
</reference>
<dbReference type="Pfam" id="PF00887">
    <property type="entry name" value="ACBP"/>
    <property type="match status" value="1"/>
</dbReference>
<dbReference type="PRINTS" id="PR00689">
    <property type="entry name" value="ACOABINDINGP"/>
</dbReference>
<dbReference type="GO" id="GO:0000062">
    <property type="term" value="F:fatty-acyl-CoA binding"/>
    <property type="evidence" value="ECO:0007669"/>
    <property type="project" value="InterPro"/>
</dbReference>
<name>F0WTN7_9STRA</name>
<protein>
    <submittedName>
        <fullName evidence="4">Uncharacterized protein AlNc14C255G9713</fullName>
    </submittedName>
</protein>
<evidence type="ECO:0000313" key="4">
    <source>
        <dbReference type="EMBL" id="CCA24729.1"/>
    </source>
</evidence>
<dbReference type="InterPro" id="IPR035984">
    <property type="entry name" value="Acyl-CoA-binding_sf"/>
</dbReference>
<accession>F0WTN7</accession>
<reference evidence="4" key="1">
    <citation type="journal article" date="2011" name="PLoS Biol.">
        <title>Gene gain and loss during evolution of obligate parasitism in the white rust pathogen of Arabidopsis thaliana.</title>
        <authorList>
            <person name="Kemen E."/>
            <person name="Gardiner A."/>
            <person name="Schultz-Larsen T."/>
            <person name="Kemen A.C."/>
            <person name="Balmuth A.L."/>
            <person name="Robert-Seilaniantz A."/>
            <person name="Bailey K."/>
            <person name="Holub E."/>
            <person name="Studholme D.J."/>
            <person name="Maclean D."/>
            <person name="Jones J.D."/>
        </authorList>
    </citation>
    <scope>NUCLEOTIDE SEQUENCE</scope>
</reference>
<sequence length="112" mass="12732">MYCGTISVTLLLTATSHNIFHFHPKMSDLNADFQEAAEVVHKLKSMGNGDKLLIYGLYKQATLGKCNVEKPGTFSYEARAKWDAWNQNKVKTQDEAKQEYITQVERLKKSCS</sequence>
<evidence type="ECO:0000256" key="2">
    <source>
        <dbReference type="ARBA" id="ARBA00023121"/>
    </source>
</evidence>
<dbReference type="Gene3D" id="1.20.80.10">
    <property type="match status" value="1"/>
</dbReference>
<dbReference type="AlphaFoldDB" id="F0WTN7"/>
<keyword evidence="2" id="KW-0446">Lipid-binding</keyword>
<dbReference type="InterPro" id="IPR000582">
    <property type="entry name" value="Acyl-CoA-binding_protein"/>
</dbReference>
<gene>
    <name evidence="4" type="primary">AlNc14C255G9713</name>
    <name evidence="4" type="ORF">ALNC14_108730</name>
</gene>
<dbReference type="PROSITE" id="PS51228">
    <property type="entry name" value="ACB_2"/>
    <property type="match status" value="1"/>
</dbReference>
<proteinExistence type="inferred from homology"/>